<dbReference type="SUPFAM" id="SSF52540">
    <property type="entry name" value="P-loop containing nucleoside triphosphate hydrolases"/>
    <property type="match status" value="1"/>
</dbReference>
<sequence>MSLKILGVGAPRTGTSSLKVALEMLGYGKCAHMQELFGNPTKTSQWEQFFETGKTDFPDLFDGYQSSTDFPGCLMHKELSEQYPGMKFILTLRDPEEWYESVLRTIHAAVPHSAAAKEAMRLKGEASPKFRSIGNALALVEKYLFQRHYAGEFLNKEATISRYLAFQNELRTCVPAQNLLEFRISDGWEPLCAFLGVPVPEEPFPFKNKRKDFQEQIGKMISDGGQLRIK</sequence>
<accession>A0A5C7FQD7</accession>
<organism evidence="1 2">
    <name type="scientific">Neolewinella aurantiaca</name>
    <dbReference type="NCBI Taxonomy" id="2602767"/>
    <lineage>
        <taxon>Bacteria</taxon>
        <taxon>Pseudomonadati</taxon>
        <taxon>Bacteroidota</taxon>
        <taxon>Saprospiria</taxon>
        <taxon>Saprospirales</taxon>
        <taxon>Lewinellaceae</taxon>
        <taxon>Neolewinella</taxon>
    </lineage>
</organism>
<evidence type="ECO:0000313" key="2">
    <source>
        <dbReference type="Proteomes" id="UP000321907"/>
    </source>
</evidence>
<reference evidence="1 2" key="1">
    <citation type="submission" date="2019-08" db="EMBL/GenBank/DDBJ databases">
        <title>Lewinella sp. strain SSH13 Genome sequencing and assembly.</title>
        <authorList>
            <person name="Kim I."/>
        </authorList>
    </citation>
    <scope>NUCLEOTIDE SEQUENCE [LARGE SCALE GENOMIC DNA]</scope>
    <source>
        <strain evidence="1 2">SSH13</strain>
    </source>
</reference>
<dbReference type="EMBL" id="VOXD01000025">
    <property type="protein sequence ID" value="TXF88236.1"/>
    <property type="molecule type" value="Genomic_DNA"/>
</dbReference>
<dbReference type="GO" id="GO:0016740">
    <property type="term" value="F:transferase activity"/>
    <property type="evidence" value="ECO:0007669"/>
    <property type="project" value="UniProtKB-KW"/>
</dbReference>
<comment type="caution">
    <text evidence="1">The sequence shown here is derived from an EMBL/GenBank/DDBJ whole genome shotgun (WGS) entry which is preliminary data.</text>
</comment>
<dbReference type="PANTHER" id="PTHR36978">
    <property type="entry name" value="P-LOOP CONTAINING NUCLEOTIDE TRIPHOSPHATE HYDROLASE"/>
    <property type="match status" value="1"/>
</dbReference>
<dbReference type="Gene3D" id="3.40.50.300">
    <property type="entry name" value="P-loop containing nucleotide triphosphate hydrolases"/>
    <property type="match status" value="1"/>
</dbReference>
<dbReference type="PANTHER" id="PTHR36978:SF4">
    <property type="entry name" value="P-LOOP CONTAINING NUCLEOSIDE TRIPHOSPHATE HYDROLASE PROTEIN"/>
    <property type="match status" value="1"/>
</dbReference>
<keyword evidence="2" id="KW-1185">Reference proteome</keyword>
<keyword evidence="1" id="KW-0808">Transferase</keyword>
<gene>
    <name evidence="1" type="ORF">FUA23_15610</name>
</gene>
<dbReference type="Pfam" id="PF17784">
    <property type="entry name" value="Sulfotransfer_4"/>
    <property type="match status" value="1"/>
</dbReference>
<dbReference type="InterPro" id="IPR040632">
    <property type="entry name" value="Sulfotransfer_4"/>
</dbReference>
<evidence type="ECO:0000313" key="1">
    <source>
        <dbReference type="EMBL" id="TXF88236.1"/>
    </source>
</evidence>
<dbReference type="Proteomes" id="UP000321907">
    <property type="component" value="Unassembled WGS sequence"/>
</dbReference>
<protein>
    <submittedName>
        <fullName evidence="1">Sulfotransferase family protein</fullName>
    </submittedName>
</protein>
<name>A0A5C7FQD7_9BACT</name>
<dbReference type="OrthoDB" id="285690at2"/>
<dbReference type="RefSeq" id="WP_147931689.1">
    <property type="nucleotide sequence ID" value="NZ_VOXD01000025.1"/>
</dbReference>
<dbReference type="AlphaFoldDB" id="A0A5C7FQD7"/>
<dbReference type="InterPro" id="IPR027417">
    <property type="entry name" value="P-loop_NTPase"/>
</dbReference>
<proteinExistence type="predicted"/>